<dbReference type="OrthoDB" id="292862at2"/>
<name>A0A5B9WFG9_9BACT</name>
<dbReference type="Proteomes" id="UP000324233">
    <property type="component" value="Chromosome"/>
</dbReference>
<feature type="chain" id="PRO_5023098479" evidence="1">
    <location>
        <begin position="25"/>
        <end position="230"/>
    </location>
</feature>
<keyword evidence="1" id="KW-0732">Signal</keyword>
<dbReference type="KEGG" id="agv:OJF2_72360"/>
<organism evidence="3 4">
    <name type="scientific">Aquisphaera giovannonii</name>
    <dbReference type="NCBI Taxonomy" id="406548"/>
    <lineage>
        <taxon>Bacteria</taxon>
        <taxon>Pseudomonadati</taxon>
        <taxon>Planctomycetota</taxon>
        <taxon>Planctomycetia</taxon>
        <taxon>Isosphaerales</taxon>
        <taxon>Isosphaeraceae</taxon>
        <taxon>Aquisphaera</taxon>
    </lineage>
</organism>
<keyword evidence="4" id="KW-1185">Reference proteome</keyword>
<feature type="signal peptide" evidence="1">
    <location>
        <begin position="1"/>
        <end position="24"/>
    </location>
</feature>
<proteinExistence type="predicted"/>
<evidence type="ECO:0000313" key="3">
    <source>
        <dbReference type="EMBL" id="QEH38630.1"/>
    </source>
</evidence>
<evidence type="ECO:0000313" key="4">
    <source>
        <dbReference type="Proteomes" id="UP000324233"/>
    </source>
</evidence>
<dbReference type="NCBIfam" id="TIGR02595">
    <property type="entry name" value="PEP_CTERM"/>
    <property type="match status" value="1"/>
</dbReference>
<gene>
    <name evidence="3" type="ORF">OJF2_72360</name>
</gene>
<reference evidence="3 4" key="1">
    <citation type="submission" date="2019-08" db="EMBL/GenBank/DDBJ databases">
        <title>Deep-cultivation of Planctomycetes and their phenomic and genomic characterization uncovers novel biology.</title>
        <authorList>
            <person name="Wiegand S."/>
            <person name="Jogler M."/>
            <person name="Boedeker C."/>
            <person name="Pinto D."/>
            <person name="Vollmers J."/>
            <person name="Rivas-Marin E."/>
            <person name="Kohn T."/>
            <person name="Peeters S.H."/>
            <person name="Heuer A."/>
            <person name="Rast P."/>
            <person name="Oberbeckmann S."/>
            <person name="Bunk B."/>
            <person name="Jeske O."/>
            <person name="Meyerdierks A."/>
            <person name="Storesund J.E."/>
            <person name="Kallscheuer N."/>
            <person name="Luecker S."/>
            <person name="Lage O.M."/>
            <person name="Pohl T."/>
            <person name="Merkel B.J."/>
            <person name="Hornburger P."/>
            <person name="Mueller R.-W."/>
            <person name="Bruemmer F."/>
            <person name="Labrenz M."/>
            <person name="Spormann A.M."/>
            <person name="Op den Camp H."/>
            <person name="Overmann J."/>
            <person name="Amann R."/>
            <person name="Jetten M.S.M."/>
            <person name="Mascher T."/>
            <person name="Medema M.H."/>
            <person name="Devos D.P."/>
            <person name="Kaster A.-K."/>
            <person name="Ovreas L."/>
            <person name="Rohde M."/>
            <person name="Galperin M.Y."/>
            <person name="Jogler C."/>
        </authorList>
    </citation>
    <scope>NUCLEOTIDE SEQUENCE [LARGE SCALE GENOMIC DNA]</scope>
    <source>
        <strain evidence="3 4">OJF2</strain>
    </source>
</reference>
<evidence type="ECO:0000259" key="2">
    <source>
        <dbReference type="Pfam" id="PF07589"/>
    </source>
</evidence>
<evidence type="ECO:0000256" key="1">
    <source>
        <dbReference type="SAM" id="SignalP"/>
    </source>
</evidence>
<dbReference type="RefSeq" id="WP_148598050.1">
    <property type="nucleotide sequence ID" value="NZ_CP042997.1"/>
</dbReference>
<feature type="domain" description="Ice-binding protein C-terminal" evidence="2">
    <location>
        <begin position="200"/>
        <end position="222"/>
    </location>
</feature>
<dbReference type="Pfam" id="PF07589">
    <property type="entry name" value="PEP-CTERM"/>
    <property type="match status" value="1"/>
</dbReference>
<protein>
    <submittedName>
        <fullName evidence="3">PEP-CTERM motif protein</fullName>
    </submittedName>
</protein>
<dbReference type="AlphaFoldDB" id="A0A5B9WFG9"/>
<dbReference type="EMBL" id="CP042997">
    <property type="protein sequence ID" value="QEH38630.1"/>
    <property type="molecule type" value="Genomic_DNA"/>
</dbReference>
<dbReference type="InterPro" id="IPR013424">
    <property type="entry name" value="Ice-binding_C"/>
</dbReference>
<sequence length="230" mass="23624" precursor="true">MRRFLLGCMAAAVTLTLVGTQARAGQIPLPTTLDTLEPAGNYAIVGNLKFYGFTYSTDPVGATPTASNVTVSPFTAPGETGITLSGGFFAAPGATVDYSIGYYVTTTDGSLITDAILSSVGGNLGGTGFYSIAENYYDGSVSGPLLLSLESSNFDKVASGNFSSGATTVFVQKDIFLYGGDRGATVSIINQGFSTFGGTAVPEPASMALLGIGLSGLVTFRRFFKRTSVA</sequence>
<accession>A0A5B9WFG9</accession>